<evidence type="ECO:0000259" key="6">
    <source>
        <dbReference type="PROSITE" id="PS51677"/>
    </source>
</evidence>
<dbReference type="InterPro" id="IPR011330">
    <property type="entry name" value="Glyco_hydro/deAcase_b/a-brl"/>
</dbReference>
<evidence type="ECO:0000313" key="7">
    <source>
        <dbReference type="EMBL" id="NNV19710.1"/>
    </source>
</evidence>
<dbReference type="PROSITE" id="PS51677">
    <property type="entry name" value="NODB"/>
    <property type="match status" value="1"/>
</dbReference>
<comment type="similarity">
    <text evidence="2">Belongs to the polysaccharide deacetylase family.</text>
</comment>
<evidence type="ECO:0000256" key="2">
    <source>
        <dbReference type="ARBA" id="ARBA00010973"/>
    </source>
</evidence>
<dbReference type="GO" id="GO:0005975">
    <property type="term" value="P:carbohydrate metabolic process"/>
    <property type="evidence" value="ECO:0007669"/>
    <property type="project" value="InterPro"/>
</dbReference>
<dbReference type="PANTHER" id="PTHR34216:SF7">
    <property type="entry name" value="POLY-BETA-1,6-N-ACETYL-D-GLUCOSAMINE N-DEACETYLASE"/>
    <property type="match status" value="1"/>
</dbReference>
<comment type="function">
    <text evidence="1">Is involved in generating a small heat-stable compound (Nod), an acylated oligomer of N-acetylglucosamine, that stimulates mitosis in various plant protoplasts.</text>
</comment>
<feature type="domain" description="NodB homology" evidence="6">
    <location>
        <begin position="100"/>
        <end position="349"/>
    </location>
</feature>
<accession>A0A256G2F4</accession>
<dbReference type="Proteomes" id="UP000216188">
    <property type="component" value="Unassembled WGS sequence"/>
</dbReference>
<proteinExistence type="inferred from homology"/>
<dbReference type="AlphaFoldDB" id="A0A256G2F4"/>
<dbReference type="EMBL" id="NNRM01000048">
    <property type="protein sequence ID" value="OYR21287.1"/>
    <property type="molecule type" value="Genomic_DNA"/>
</dbReference>
<dbReference type="SUPFAM" id="SSF88713">
    <property type="entry name" value="Glycoside hydrolase/deacetylase"/>
    <property type="match status" value="1"/>
</dbReference>
<evidence type="ECO:0000313" key="8">
    <source>
        <dbReference type="EMBL" id="OYR21287.1"/>
    </source>
</evidence>
<reference evidence="8 9" key="1">
    <citation type="submission" date="2017-07" db="EMBL/GenBank/DDBJ databases">
        <title>Phylogenetic study on the rhizospheric bacterium Ochrobactrum sp. A44.</title>
        <authorList>
            <person name="Krzyzanowska D.M."/>
            <person name="Ossowicki A."/>
            <person name="Rajewska M."/>
            <person name="Maciag T."/>
            <person name="Kaczynski Z."/>
            <person name="Czerwicka M."/>
            <person name="Jafra S."/>
        </authorList>
    </citation>
    <scope>NUCLEOTIDE SEQUENCE [LARGE SCALE GENOMIC DNA]</scope>
    <source>
        <strain evidence="8 9">CCUG 30717</strain>
    </source>
</reference>
<protein>
    <recommendedName>
        <fullName evidence="3">Chitooligosaccharide deacetylase</fullName>
    </recommendedName>
    <alternativeName>
        <fullName evidence="5">Nodulation protein B</fullName>
    </alternativeName>
</protein>
<dbReference type="InterPro" id="IPR002509">
    <property type="entry name" value="NODB_dom"/>
</dbReference>
<evidence type="ECO:0000256" key="4">
    <source>
        <dbReference type="ARBA" id="ARBA00022729"/>
    </source>
</evidence>
<dbReference type="PANTHER" id="PTHR34216">
    <property type="match status" value="1"/>
</dbReference>
<keyword evidence="9" id="KW-1185">Reference proteome</keyword>
<evidence type="ECO:0000313" key="10">
    <source>
        <dbReference type="Proteomes" id="UP000526233"/>
    </source>
</evidence>
<evidence type="ECO:0000313" key="9">
    <source>
        <dbReference type="Proteomes" id="UP000216188"/>
    </source>
</evidence>
<reference evidence="7 10" key="2">
    <citation type="submission" date="2018-11" db="EMBL/GenBank/DDBJ databases">
        <title>Genome sequencing and analysis.</title>
        <authorList>
            <person name="Huang Y.-T."/>
        </authorList>
    </citation>
    <scope>NUCLEOTIDE SEQUENCE [LARGE SCALE GENOMIC DNA]</scope>
    <source>
        <strain evidence="7 10">SHIN</strain>
    </source>
</reference>
<dbReference type="EMBL" id="PKQI01000001">
    <property type="protein sequence ID" value="NNV19710.1"/>
    <property type="molecule type" value="Genomic_DNA"/>
</dbReference>
<dbReference type="GO" id="GO:0016810">
    <property type="term" value="F:hydrolase activity, acting on carbon-nitrogen (but not peptide) bonds"/>
    <property type="evidence" value="ECO:0007669"/>
    <property type="project" value="InterPro"/>
</dbReference>
<dbReference type="Gene3D" id="3.20.20.370">
    <property type="entry name" value="Glycoside hydrolase/deacetylase"/>
    <property type="match status" value="1"/>
</dbReference>
<dbReference type="Pfam" id="PF01522">
    <property type="entry name" value="Polysacc_deac_1"/>
    <property type="match status" value="2"/>
</dbReference>
<keyword evidence="4" id="KW-0732">Signal</keyword>
<gene>
    <name evidence="8" type="ORF">CEV34_5121</name>
    <name evidence="7" type="ORF">EHE22_04595</name>
</gene>
<organism evidence="8 9">
    <name type="scientific">Brucella pseudogrignonensis</name>
    <dbReference type="NCBI Taxonomy" id="419475"/>
    <lineage>
        <taxon>Bacteria</taxon>
        <taxon>Pseudomonadati</taxon>
        <taxon>Pseudomonadota</taxon>
        <taxon>Alphaproteobacteria</taxon>
        <taxon>Hyphomicrobiales</taxon>
        <taxon>Brucellaceae</taxon>
        <taxon>Brucella/Ochrobactrum group</taxon>
        <taxon>Brucella</taxon>
    </lineage>
</organism>
<evidence type="ECO:0000256" key="3">
    <source>
        <dbReference type="ARBA" id="ARBA00020071"/>
    </source>
</evidence>
<comment type="caution">
    <text evidence="8">The sequence shown here is derived from an EMBL/GenBank/DDBJ whole genome shotgun (WGS) entry which is preliminary data.</text>
</comment>
<dbReference type="CDD" id="cd10968">
    <property type="entry name" value="CE4_Mlr8448_like_5s"/>
    <property type="match status" value="1"/>
</dbReference>
<sequence>MVRLQSFMRNMRYAAIRRGLDAIAFSGLGKLFPSSGGRGVIFTLHHIGADKTDEFRPNSILSVTPEFLTDTIETAFDAGLVPVHLHDLPALLANKLDNRKFVAFTFDDGYRNNAEIAAPIFRKFGIPYTVFPTMGFVERTHTIWWETTEALLRNTTEISFDFGRGSETLCTKTVAQKYEAFDRLAAFVRAFDEDEAVRRIDDLAVSQCDVDPRAIVNDMVMDQTELKALAADPLAHIGGHTIAHVNLRSVSEERLTHEIEASQAAIERVVGYRPKSFSYPYGWCSAVGEREIEMVAKAGFQVAVTTQPAVLQRSDALRPTAIKRISLNGDFQKQRYVKALISGLAFKFL</sequence>
<dbReference type="InterPro" id="IPR051398">
    <property type="entry name" value="Polysacch_Deacetylase"/>
</dbReference>
<evidence type="ECO:0000256" key="5">
    <source>
        <dbReference type="ARBA" id="ARBA00032976"/>
    </source>
</evidence>
<evidence type="ECO:0000256" key="1">
    <source>
        <dbReference type="ARBA" id="ARBA00003236"/>
    </source>
</evidence>
<dbReference type="STRING" id="419475.A8A54_14220"/>
<name>A0A256G2F4_9HYPH</name>
<dbReference type="Proteomes" id="UP000526233">
    <property type="component" value="Unassembled WGS sequence"/>
</dbReference>